<evidence type="ECO:0000313" key="1">
    <source>
        <dbReference type="EMBL" id="QXJ29963.1"/>
    </source>
</evidence>
<accession>A0A8F5BRH4</accession>
<proteinExistence type="predicted"/>
<dbReference type="OrthoDB" id="42110at2157"/>
<sequence length="261" mass="30010">MLLEAQKLIFDIFRKDKSEELKEPFYADEYGEWLVVSHNKPLVYISNILQKSIKKAGLKNHDLYVIQYTEDEKIRNLASMKGMICSNGNVKELDLANAIKNSLSDNLTVGEMKIFKLKICGILFIFFYIDVIVRNLKETRGSVKLLFPPMGVNLYEIPYTLQSLIKNVIEKTLGINCSVSEIDTGDGTRLKAIAECRIQQTLESVEPLRKALEYFSHSEPKISLNRTSVKQIELQIFINQLKSKTLIPLIWDRFIIDSLRC</sequence>
<dbReference type="AlphaFoldDB" id="A0A8F5BRH4"/>
<gene>
    <name evidence="1" type="ORF">J5U23_02850</name>
</gene>
<dbReference type="KEGG" id="sshi:J5U23_02850"/>
<organism evidence="1 2">
    <name type="scientific">Saccharolobus shibatae (strain ATCC 51178 / DSM 5389 / JCM 8931 / NBRC 15437 / B12)</name>
    <name type="common">Sulfolobus shibatae</name>
    <dbReference type="NCBI Taxonomy" id="523848"/>
    <lineage>
        <taxon>Archaea</taxon>
        <taxon>Thermoproteota</taxon>
        <taxon>Thermoprotei</taxon>
        <taxon>Sulfolobales</taxon>
        <taxon>Sulfolobaceae</taxon>
        <taxon>Saccharolobus</taxon>
    </lineage>
</organism>
<dbReference type="GeneID" id="65564326"/>
<dbReference type="EMBL" id="CP077717">
    <property type="protein sequence ID" value="QXJ29963.1"/>
    <property type="molecule type" value="Genomic_DNA"/>
</dbReference>
<name>A0A8F5BRH4_SACSH</name>
<reference evidence="1" key="1">
    <citation type="journal article" date="2021" name="Environ. Microbiol.">
        <title>New insights into the diversity and evolution of the archaeal mobilome from three complete genomes of Saccharolobus shibatae.</title>
        <authorList>
            <person name="Medvedeva S."/>
            <person name="Brandt D."/>
            <person name="Cvirkaite-Krupovic V."/>
            <person name="Liu Y."/>
            <person name="Severinov K."/>
            <person name="Ishino S."/>
            <person name="Ishino Y."/>
            <person name="Prangishvili D."/>
            <person name="Kalinowski J."/>
            <person name="Krupovic M."/>
        </authorList>
    </citation>
    <scope>NUCLEOTIDE SEQUENCE</scope>
    <source>
        <strain evidence="1">B12</strain>
    </source>
</reference>
<dbReference type="RefSeq" id="WP_218266436.1">
    <property type="nucleotide sequence ID" value="NZ_CP077717.1"/>
</dbReference>
<dbReference type="Proteomes" id="UP000694018">
    <property type="component" value="Chromosome"/>
</dbReference>
<evidence type="ECO:0000313" key="2">
    <source>
        <dbReference type="Proteomes" id="UP000694018"/>
    </source>
</evidence>
<protein>
    <submittedName>
        <fullName evidence="1">Uncharacterized protein</fullName>
    </submittedName>
</protein>